<proteinExistence type="predicted"/>
<evidence type="ECO:0000313" key="2">
    <source>
        <dbReference type="Proteomes" id="UP000887577"/>
    </source>
</evidence>
<protein>
    <submittedName>
        <fullName evidence="3">RNase NYN domain-containing protein</fullName>
    </submittedName>
</protein>
<name>A0A914YTP0_9BILA</name>
<dbReference type="Pfam" id="PF11977">
    <property type="entry name" value="RNase_Zc3h12a"/>
    <property type="match status" value="1"/>
</dbReference>
<dbReference type="Proteomes" id="UP000887577">
    <property type="component" value="Unplaced"/>
</dbReference>
<evidence type="ECO:0000259" key="1">
    <source>
        <dbReference type="Pfam" id="PF11977"/>
    </source>
</evidence>
<dbReference type="InterPro" id="IPR021869">
    <property type="entry name" value="RNase_Zc3h12_NYN"/>
</dbReference>
<dbReference type="AlphaFoldDB" id="A0A914YTP0"/>
<dbReference type="Gene3D" id="3.40.50.11980">
    <property type="match status" value="1"/>
</dbReference>
<feature type="domain" description="RNase NYN" evidence="1">
    <location>
        <begin position="23"/>
        <end position="136"/>
    </location>
</feature>
<organism evidence="2 3">
    <name type="scientific">Panagrolaimus superbus</name>
    <dbReference type="NCBI Taxonomy" id="310955"/>
    <lineage>
        <taxon>Eukaryota</taxon>
        <taxon>Metazoa</taxon>
        <taxon>Ecdysozoa</taxon>
        <taxon>Nematoda</taxon>
        <taxon>Chromadorea</taxon>
        <taxon>Rhabditida</taxon>
        <taxon>Tylenchina</taxon>
        <taxon>Panagrolaimomorpha</taxon>
        <taxon>Panagrolaimoidea</taxon>
        <taxon>Panagrolaimidae</taxon>
        <taxon>Panagrolaimus</taxon>
    </lineage>
</organism>
<sequence length="290" mass="34401">MYNGFFYQGITPSLPDAIEKLPRLIIIDGFNIMHHFKTLDYRNSVLCDDSMCPIILIPLLLKWAQEGFSVRVVLRNMPDENKITHSYILHELERMGLLLYGLTDDIEADDLLMLKLAKKYGALIITRDQFRNHKGCEKVAEEYTVEYEQVRTNVTVEMLKKCLYYNSKVAIHDSKDRFYANQDDKDYELVKEAATKYPLCSPTIIHVLSLLQLYIYNSIRFMYNLGISKQVIFLQLNDKFPMEWGHFLQRYYDWQLIEDKKEKAKSRNEVIEEKREYIIDPEDCYLKDDE</sequence>
<keyword evidence="2" id="KW-1185">Reference proteome</keyword>
<accession>A0A914YTP0</accession>
<reference evidence="3" key="1">
    <citation type="submission" date="2022-11" db="UniProtKB">
        <authorList>
            <consortium name="WormBaseParasite"/>
        </authorList>
    </citation>
    <scope>IDENTIFICATION</scope>
</reference>
<dbReference type="WBParaSite" id="PSU_v2.g20813.t1">
    <property type="protein sequence ID" value="PSU_v2.g20813.t1"/>
    <property type="gene ID" value="PSU_v2.g20813"/>
</dbReference>
<evidence type="ECO:0000313" key="3">
    <source>
        <dbReference type="WBParaSite" id="PSU_v2.g20813.t1"/>
    </source>
</evidence>